<reference evidence="1 2" key="2">
    <citation type="submission" date="2020-01" db="EMBL/GenBank/DDBJ databases">
        <title>Microvirga sp. nov., an arsenate reduction bacterium isolated from Tibet hotspring sediments.</title>
        <authorList>
            <person name="Xian W.-D."/>
            <person name="Li W.-J."/>
        </authorList>
    </citation>
    <scope>NUCLEOTIDE SEQUENCE [LARGE SCALE GENOMIC DNA]</scope>
    <source>
        <strain evidence="1 2">KCTC 23863</strain>
    </source>
</reference>
<comment type="caution">
    <text evidence="1">The sequence shown here is derived from an EMBL/GenBank/DDBJ whole genome shotgun (WGS) entry which is preliminary data.</text>
</comment>
<dbReference type="Proteomes" id="UP000436483">
    <property type="component" value="Unassembled WGS sequence"/>
</dbReference>
<organism evidence="1 2">
    <name type="scientific">Microvirga makkahensis</name>
    <dbReference type="NCBI Taxonomy" id="1128670"/>
    <lineage>
        <taxon>Bacteria</taxon>
        <taxon>Pseudomonadati</taxon>
        <taxon>Pseudomonadota</taxon>
        <taxon>Alphaproteobacteria</taxon>
        <taxon>Hyphomicrobiales</taxon>
        <taxon>Methylobacteriaceae</taxon>
        <taxon>Microvirga</taxon>
    </lineage>
</organism>
<protein>
    <submittedName>
        <fullName evidence="1">Uncharacterized protein</fullName>
    </submittedName>
</protein>
<dbReference type="AlphaFoldDB" id="A0A7X3MRV3"/>
<evidence type="ECO:0000313" key="1">
    <source>
        <dbReference type="EMBL" id="MXQ12086.1"/>
    </source>
</evidence>
<proteinExistence type="predicted"/>
<keyword evidence="2" id="KW-1185">Reference proteome</keyword>
<gene>
    <name evidence="1" type="ORF">GR328_11535</name>
</gene>
<evidence type="ECO:0000313" key="2">
    <source>
        <dbReference type="Proteomes" id="UP000436483"/>
    </source>
</evidence>
<name>A0A7X3MRV3_9HYPH</name>
<sequence length="55" mass="6593">MRTLSFPLPARVHLYLNNVAHAIWSFCLALHESYLDARELKLQAEQRYPYLNFDR</sequence>
<accession>A0A7X3MRV3</accession>
<reference evidence="1 2" key="1">
    <citation type="submission" date="2019-12" db="EMBL/GenBank/DDBJ databases">
        <authorList>
            <person name="Yuan C.-G."/>
        </authorList>
    </citation>
    <scope>NUCLEOTIDE SEQUENCE [LARGE SCALE GENOMIC DNA]</scope>
    <source>
        <strain evidence="1 2">KCTC 23863</strain>
    </source>
</reference>
<dbReference type="EMBL" id="WURB01000007">
    <property type="protein sequence ID" value="MXQ12086.1"/>
    <property type="molecule type" value="Genomic_DNA"/>
</dbReference>
<dbReference type="RefSeq" id="WP_160884676.1">
    <property type="nucleotide sequence ID" value="NZ_WURB01000007.1"/>
</dbReference>